<dbReference type="EMBL" id="LN483072">
    <property type="protein sequence ID" value="CEA09526.1"/>
    <property type="molecule type" value="Genomic_DNA"/>
</dbReference>
<proteinExistence type="predicted"/>
<feature type="transmembrane region" description="Helical" evidence="1">
    <location>
        <begin position="12"/>
        <end position="32"/>
    </location>
</feature>
<keyword evidence="1" id="KW-0812">Transmembrane</keyword>
<feature type="transmembrane region" description="Helical" evidence="1">
    <location>
        <begin position="87"/>
        <end position="110"/>
    </location>
</feature>
<evidence type="ECO:0000313" key="2">
    <source>
        <dbReference type="EMBL" id="CEA09526.1"/>
    </source>
</evidence>
<organism evidence="2">
    <name type="scientific">Arthrobacter saudimassiliensis</name>
    <dbReference type="NCBI Taxonomy" id="1461584"/>
    <lineage>
        <taxon>Bacteria</taxon>
        <taxon>Bacillati</taxon>
        <taxon>Actinomycetota</taxon>
        <taxon>Actinomycetes</taxon>
        <taxon>Micrococcales</taxon>
        <taxon>Micrococcaceae</taxon>
        <taxon>Arthrobacter</taxon>
    </lineage>
</organism>
<keyword evidence="1" id="KW-1133">Transmembrane helix</keyword>
<name>A0A078MXG9_9MICC</name>
<sequence>MSRIRKLQLLNVVLLPVAGGVGYLLGLGYQWLEWGDKDPWFTAVALAHGTGLAVGLVVESERRYIRLARTPADYVRDRGLDKDNDRLLWLLIASNALITVTLAAVAVWLVPDPPDAVFLGIAGLTAVFLWGGVAWAGWSARRRVQKTGRHAAASGRRQVAAAELSVTTGPEDTQTAVSRAARDLGFSILAERGRTLWLRPPPQTKGFALAVRLNLEPSPRGTVLRACCFPTSRWAGKSAAVGVDVLVALLDGTAEQAAWLPRQRFTRPATAEG</sequence>
<feature type="transmembrane region" description="Helical" evidence="1">
    <location>
        <begin position="38"/>
        <end position="58"/>
    </location>
</feature>
<feature type="transmembrane region" description="Helical" evidence="1">
    <location>
        <begin position="116"/>
        <end position="138"/>
    </location>
</feature>
<accession>A0A078MXG9</accession>
<protein>
    <submittedName>
        <fullName evidence="2">Uncharacterized protein</fullName>
    </submittedName>
</protein>
<dbReference type="AlphaFoldDB" id="A0A078MXG9"/>
<evidence type="ECO:0000256" key="1">
    <source>
        <dbReference type="SAM" id="Phobius"/>
    </source>
</evidence>
<dbReference type="PATRIC" id="fig|1461584.3.peg.2872"/>
<gene>
    <name evidence="2" type="ORF">BN1051_02896</name>
</gene>
<reference evidence="2" key="1">
    <citation type="submission" date="2014-07" db="EMBL/GenBank/DDBJ databases">
        <authorList>
            <person name="Urmite Genomes Urmite Genomes"/>
        </authorList>
    </citation>
    <scope>NUCLEOTIDE SEQUENCE</scope>
    <source>
        <strain evidence="2">11W110_air</strain>
    </source>
</reference>
<keyword evidence="1" id="KW-0472">Membrane</keyword>